<dbReference type="EMBL" id="KK852509">
    <property type="protein sequence ID" value="KDR22366.1"/>
    <property type="molecule type" value="Genomic_DNA"/>
</dbReference>
<dbReference type="InParanoid" id="A0A067REQ3"/>
<reference evidence="1 2" key="1">
    <citation type="journal article" date="2014" name="Nat. Commun.">
        <title>Molecular traces of alternative social organization in a termite genome.</title>
        <authorList>
            <person name="Terrapon N."/>
            <person name="Li C."/>
            <person name="Robertson H.M."/>
            <person name="Ji L."/>
            <person name="Meng X."/>
            <person name="Booth W."/>
            <person name="Chen Z."/>
            <person name="Childers C.P."/>
            <person name="Glastad K.M."/>
            <person name="Gokhale K."/>
            <person name="Gowin J."/>
            <person name="Gronenberg W."/>
            <person name="Hermansen R.A."/>
            <person name="Hu H."/>
            <person name="Hunt B.G."/>
            <person name="Huylmans A.K."/>
            <person name="Khalil S.M."/>
            <person name="Mitchell R.D."/>
            <person name="Munoz-Torres M.C."/>
            <person name="Mustard J.A."/>
            <person name="Pan H."/>
            <person name="Reese J.T."/>
            <person name="Scharf M.E."/>
            <person name="Sun F."/>
            <person name="Vogel H."/>
            <person name="Xiao J."/>
            <person name="Yang W."/>
            <person name="Yang Z."/>
            <person name="Yang Z."/>
            <person name="Zhou J."/>
            <person name="Zhu J."/>
            <person name="Brent C.S."/>
            <person name="Elsik C.G."/>
            <person name="Goodisman M.A."/>
            <person name="Liberles D.A."/>
            <person name="Roe R.M."/>
            <person name="Vargo E.L."/>
            <person name="Vilcinskas A."/>
            <person name="Wang J."/>
            <person name="Bornberg-Bauer E."/>
            <person name="Korb J."/>
            <person name="Zhang G."/>
            <person name="Liebig J."/>
        </authorList>
    </citation>
    <scope>NUCLEOTIDE SEQUENCE [LARGE SCALE GENOMIC DNA]</scope>
    <source>
        <tissue evidence="1">Whole organism</tissue>
    </source>
</reference>
<dbReference type="Proteomes" id="UP000027135">
    <property type="component" value="Unassembled WGS sequence"/>
</dbReference>
<proteinExistence type="predicted"/>
<evidence type="ECO:0000313" key="2">
    <source>
        <dbReference type="Proteomes" id="UP000027135"/>
    </source>
</evidence>
<name>A0A067REQ3_ZOONE</name>
<organism evidence="1 2">
    <name type="scientific">Zootermopsis nevadensis</name>
    <name type="common">Dampwood termite</name>
    <dbReference type="NCBI Taxonomy" id="136037"/>
    <lineage>
        <taxon>Eukaryota</taxon>
        <taxon>Metazoa</taxon>
        <taxon>Ecdysozoa</taxon>
        <taxon>Arthropoda</taxon>
        <taxon>Hexapoda</taxon>
        <taxon>Insecta</taxon>
        <taxon>Pterygota</taxon>
        <taxon>Neoptera</taxon>
        <taxon>Polyneoptera</taxon>
        <taxon>Dictyoptera</taxon>
        <taxon>Blattodea</taxon>
        <taxon>Blattoidea</taxon>
        <taxon>Termitoidae</taxon>
        <taxon>Termopsidae</taxon>
        <taxon>Zootermopsis</taxon>
    </lineage>
</organism>
<evidence type="ECO:0000313" key="1">
    <source>
        <dbReference type="EMBL" id="KDR22366.1"/>
    </source>
</evidence>
<dbReference type="AlphaFoldDB" id="A0A067REQ3"/>
<sequence>MPQVKMQCGLFEPQSTITQGSSNAAELTVSLRARSAKENGANFQLQ</sequence>
<protein>
    <submittedName>
        <fullName evidence="1">Uncharacterized protein</fullName>
    </submittedName>
</protein>
<accession>A0A067REQ3</accession>
<gene>
    <name evidence="1" type="ORF">L798_01077</name>
</gene>
<keyword evidence="2" id="KW-1185">Reference proteome</keyword>